<dbReference type="EMBL" id="OVEO01000003">
    <property type="protein sequence ID" value="SPQ94560.1"/>
    <property type="molecule type" value="Genomic_DNA"/>
</dbReference>
<feature type="region of interest" description="Disordered" evidence="1">
    <location>
        <begin position="467"/>
        <end position="489"/>
    </location>
</feature>
<dbReference type="Proteomes" id="UP000290189">
    <property type="component" value="Unassembled WGS sequence"/>
</dbReference>
<protein>
    <submittedName>
        <fullName evidence="2">Uncharacterized protein</fullName>
    </submittedName>
</protein>
<reference evidence="2 3" key="1">
    <citation type="submission" date="2018-03" db="EMBL/GenBank/DDBJ databases">
        <authorList>
            <person name="Fogelqvist J."/>
        </authorList>
    </citation>
    <scope>NUCLEOTIDE SEQUENCE [LARGE SCALE GENOMIC DNA]</scope>
</reference>
<evidence type="ECO:0000256" key="1">
    <source>
        <dbReference type="SAM" id="MobiDB-lite"/>
    </source>
</evidence>
<geneLocation type="mitochondrion" evidence="2"/>
<organism evidence="2 3">
    <name type="scientific">Plasmodiophora brassicae</name>
    <name type="common">Clubroot disease agent</name>
    <dbReference type="NCBI Taxonomy" id="37360"/>
    <lineage>
        <taxon>Eukaryota</taxon>
        <taxon>Sar</taxon>
        <taxon>Rhizaria</taxon>
        <taxon>Endomyxa</taxon>
        <taxon>Phytomyxea</taxon>
        <taxon>Plasmodiophorida</taxon>
        <taxon>Plasmodiophoridae</taxon>
        <taxon>Plasmodiophora</taxon>
    </lineage>
</organism>
<name>A0A3P3Y3J7_PLABS</name>
<keyword evidence="2" id="KW-0496">Mitochondrion</keyword>
<sequence length="578" mass="64318">MDSNRRITDTTTAQEVAVVVRDLSQGRARLKIGSLGGRVLRYLKRADLHDFFVWDDEAPSEDRTAFIDNFYSCLHRPAPLPADVPFTCGSLAKLAKLVAFGYLTTDPRRRGACYRIVSVARAHSLAGYGVVHVAAFALADLFDSQRRFSPLQLPMPDDLHEAAMPDRDFSFAASHILRPNHNSDQLSVKIAYLLAALPLRTFVPSPLCRPELQFHGRVWDRVLDAALRVPESQSPSIFSHVGFALAQVLDGFPDQFVDYAVTLSATPVTGNDDPMRRARRLPILLAEIAAHDVMEDCDHKDFRKMAVAMAASLIAQLGVLRQAPRDDRARLRVFGLLCGGGRAQPYVLVPDLADEDDRDKSDETVRASLVLHPLPSFDLFGNDVEQDPVPLVVPPGDPIDVDQLDRNDSARYDGRSVRGPSARAFAEDGTVKLEYLRPLFTFADAVRQYAVEYDRLLDGHKADLSPPFPYPDEFGSPPRSRSTPPKRLRTRDVVEAEFDSSSGVSVRLLRRPDGARVAVKRKPKSRQLEIDLLRAAQGPGIVRLVEDWRDLMAGARTCYAAYMPGRRVVEFSNVDDND</sequence>
<proteinExistence type="predicted"/>
<dbReference type="AlphaFoldDB" id="A0A3P3Y3J7"/>
<feature type="region of interest" description="Disordered" evidence="1">
    <location>
        <begin position="395"/>
        <end position="419"/>
    </location>
</feature>
<evidence type="ECO:0000313" key="3">
    <source>
        <dbReference type="Proteomes" id="UP000290189"/>
    </source>
</evidence>
<gene>
    <name evidence="2" type="ORF">PLBR_LOCUS1775</name>
</gene>
<evidence type="ECO:0000313" key="2">
    <source>
        <dbReference type="EMBL" id="SPQ94560.1"/>
    </source>
</evidence>
<feature type="compositionally biased region" description="Basic and acidic residues" evidence="1">
    <location>
        <begin position="403"/>
        <end position="416"/>
    </location>
</feature>
<accession>A0A3P3Y3J7</accession>